<evidence type="ECO:0000313" key="2">
    <source>
        <dbReference type="EMBL" id="RJL31650.1"/>
    </source>
</evidence>
<sequence>MLLRLRVSMPDRPGTLGHVARVLGVLGADILQVTVLERETGRAVDDFTVSLPSASIVAGRDPGADVAERIGALPGVRVEGSWVAREAPGALPDYDLFAHVAAEPQRALPALVDAVPHLVSADWAVAVSGDGAVAHRSWQAPDEPVLPDSSLPRPQLHSRGGVHYMCVPLEEARVIAARESGPSFHPAELERLSRIADLVAVMAPAPARI</sequence>
<organism evidence="2 3">
    <name type="scientific">Bailinhaonella thermotolerans</name>
    <dbReference type="NCBI Taxonomy" id="1070861"/>
    <lineage>
        <taxon>Bacteria</taxon>
        <taxon>Bacillati</taxon>
        <taxon>Actinomycetota</taxon>
        <taxon>Actinomycetes</taxon>
        <taxon>Streptosporangiales</taxon>
        <taxon>Streptosporangiaceae</taxon>
        <taxon>Bailinhaonella</taxon>
    </lineage>
</organism>
<reference evidence="2 3" key="1">
    <citation type="submission" date="2018-09" db="EMBL/GenBank/DDBJ databases">
        <title>YIM 75507 draft genome.</title>
        <authorList>
            <person name="Tang S."/>
            <person name="Feng Y."/>
        </authorList>
    </citation>
    <scope>NUCLEOTIDE SEQUENCE [LARGE SCALE GENOMIC DNA]</scope>
    <source>
        <strain evidence="2 3">YIM 75507</strain>
    </source>
</reference>
<feature type="domain" description="ACT" evidence="1">
    <location>
        <begin position="4"/>
        <end position="83"/>
    </location>
</feature>
<dbReference type="AlphaFoldDB" id="A0A3A4B2N1"/>
<protein>
    <submittedName>
        <fullName evidence="2">Amino acid-binding protein</fullName>
    </submittedName>
</protein>
<dbReference type="SUPFAM" id="SSF55021">
    <property type="entry name" value="ACT-like"/>
    <property type="match status" value="1"/>
</dbReference>
<dbReference type="Gene3D" id="3.30.70.260">
    <property type="match status" value="1"/>
</dbReference>
<accession>A0A3A4B2N1</accession>
<dbReference type="Proteomes" id="UP000265768">
    <property type="component" value="Unassembled WGS sequence"/>
</dbReference>
<dbReference type="EMBL" id="QZEY01000006">
    <property type="protein sequence ID" value="RJL31650.1"/>
    <property type="molecule type" value="Genomic_DNA"/>
</dbReference>
<name>A0A3A4B2N1_9ACTN</name>
<gene>
    <name evidence="2" type="ORF">D5H75_18225</name>
</gene>
<dbReference type="PROSITE" id="PS51671">
    <property type="entry name" value="ACT"/>
    <property type="match status" value="1"/>
</dbReference>
<keyword evidence="3" id="KW-1185">Reference proteome</keyword>
<proteinExistence type="predicted"/>
<dbReference type="InterPro" id="IPR045865">
    <property type="entry name" value="ACT-like_dom_sf"/>
</dbReference>
<comment type="caution">
    <text evidence="2">The sequence shown here is derived from an EMBL/GenBank/DDBJ whole genome shotgun (WGS) entry which is preliminary data.</text>
</comment>
<evidence type="ECO:0000313" key="3">
    <source>
        <dbReference type="Proteomes" id="UP000265768"/>
    </source>
</evidence>
<dbReference type="OrthoDB" id="5243606at2"/>
<dbReference type="InterPro" id="IPR002912">
    <property type="entry name" value="ACT_dom"/>
</dbReference>
<evidence type="ECO:0000259" key="1">
    <source>
        <dbReference type="PROSITE" id="PS51671"/>
    </source>
</evidence>